<dbReference type="InterPro" id="IPR008490">
    <property type="entry name" value="Transposase_InsH_N"/>
</dbReference>
<evidence type="ECO:0000259" key="1">
    <source>
        <dbReference type="Pfam" id="PF05598"/>
    </source>
</evidence>
<dbReference type="Proteomes" id="UP000010809">
    <property type="component" value="Chromosome"/>
</dbReference>
<feature type="domain" description="Transposase InsH N-terminal" evidence="1">
    <location>
        <begin position="1"/>
        <end position="38"/>
    </location>
</feature>
<proteinExistence type="predicted"/>
<gene>
    <name evidence="2" type="ordered locus">TVNIR_1712</name>
</gene>
<accession>L0DUW7</accession>
<sequence>MYLYGYQERVHSSRRLEAECRRNLEVMWLLNGRAAQNVSHDR</sequence>
<dbReference type="Pfam" id="PF05598">
    <property type="entry name" value="DUF772"/>
    <property type="match status" value="1"/>
</dbReference>
<protein>
    <submittedName>
        <fullName evidence="2">ISPsy6, transposase</fullName>
    </submittedName>
</protein>
<evidence type="ECO:0000313" key="2">
    <source>
        <dbReference type="EMBL" id="AGA33374.1"/>
    </source>
</evidence>
<evidence type="ECO:0000313" key="3">
    <source>
        <dbReference type="Proteomes" id="UP000010809"/>
    </source>
</evidence>
<dbReference type="KEGG" id="tni:TVNIR_1712"/>
<keyword evidence="3" id="KW-1185">Reference proteome</keyword>
<name>L0DUW7_THIND</name>
<dbReference type="AlphaFoldDB" id="L0DUW7"/>
<organism evidence="2 3">
    <name type="scientific">Thioalkalivibrio nitratireducens (strain DSM 14787 / UNIQEM 213 / ALEN2)</name>
    <dbReference type="NCBI Taxonomy" id="1255043"/>
    <lineage>
        <taxon>Bacteria</taxon>
        <taxon>Pseudomonadati</taxon>
        <taxon>Pseudomonadota</taxon>
        <taxon>Gammaproteobacteria</taxon>
        <taxon>Chromatiales</taxon>
        <taxon>Ectothiorhodospiraceae</taxon>
        <taxon>Thioalkalivibrio</taxon>
    </lineage>
</organism>
<reference evidence="2" key="1">
    <citation type="submission" date="2015-12" db="EMBL/GenBank/DDBJ databases">
        <authorList>
            <person name="Tikhonova T.V."/>
            <person name="Pavlov A.R."/>
            <person name="Beletsky A.V."/>
            <person name="Mardanov A.V."/>
            <person name="Sorokin D.Y."/>
            <person name="Ravin N.V."/>
            <person name="Popov V.O."/>
        </authorList>
    </citation>
    <scope>NUCLEOTIDE SEQUENCE</scope>
    <source>
        <strain evidence="2">DSM 14787</strain>
    </source>
</reference>
<dbReference type="HOGENOM" id="CLU_3259147_0_0_6"/>
<dbReference type="eggNOG" id="COG3666">
    <property type="taxonomic scope" value="Bacteria"/>
</dbReference>
<dbReference type="EMBL" id="CP003989">
    <property type="protein sequence ID" value="AGA33374.1"/>
    <property type="molecule type" value="Genomic_DNA"/>
</dbReference>
<dbReference type="PATRIC" id="fig|1255043.3.peg.1735"/>